<comment type="similarity">
    <text evidence="3 8">Belongs to the prokaryotic/mitochondrial release factor family.</text>
</comment>
<dbReference type="InterPro" id="IPR004373">
    <property type="entry name" value="RF-1"/>
</dbReference>
<evidence type="ECO:0000256" key="3">
    <source>
        <dbReference type="ARBA" id="ARBA00010835"/>
    </source>
</evidence>
<dbReference type="InterPro" id="IPR050057">
    <property type="entry name" value="Prokaryotic/Mito_RF"/>
</dbReference>
<protein>
    <recommendedName>
        <fullName evidence="7 8">Peptide chain release factor 1</fullName>
        <shortName evidence="8">RF-1</shortName>
    </recommendedName>
</protein>
<sequence length="364" mass="41297">MNAKTYEALETMQKRLLQILKDLEDENILKDIKKFTELNKEKSNLEEVVEKFVEYKKAVEHIKDAKAILENEKDQELIELAKIELDENNDKVEHLQQVIEEMLLPKDPNDDKNVIVEIRGAAGGDEANIFAGDLLRMYKLYAETQNWKINILEASVGEAGGYSQVVFMIKGDRVYSKLKFESGAHRVQRVPKTEAKGRIQTSTATVAVLPEMSEVEIEIRSNDLRIDTYRASGAGGQHVNTTDSAVRITHLPTGIVVTSQDGRSQHDNKDIAMTMLRTKVYEAEVEKQQAQADATRKNAVGTGARSEKIRTYNYPQNRVTDHRVGLTLNKLDQVMEGNIDEFIIALINEEQRQKVAEQLEKNNE</sequence>
<evidence type="ECO:0000256" key="9">
    <source>
        <dbReference type="SAM" id="Coils"/>
    </source>
</evidence>
<dbReference type="RefSeq" id="WP_011166352.1">
    <property type="nucleotide sequence ID" value="NZ_CP010267.1"/>
</dbReference>
<dbReference type="OMA" id="DHRVGFK"/>
<organism evidence="11 12">
    <name type="scientific">Mycoplasma mycoides subsp. mycoides</name>
    <dbReference type="NCBI Taxonomy" id="2103"/>
    <lineage>
        <taxon>Bacteria</taxon>
        <taxon>Bacillati</taxon>
        <taxon>Mycoplasmatota</taxon>
        <taxon>Mollicutes</taxon>
        <taxon>Mycoplasmataceae</taxon>
        <taxon>Mycoplasma</taxon>
    </lineage>
</organism>
<dbReference type="Pfam" id="PF03462">
    <property type="entry name" value="PCRF"/>
    <property type="match status" value="1"/>
</dbReference>
<dbReference type="Gene3D" id="3.30.70.1660">
    <property type="match status" value="1"/>
</dbReference>
<dbReference type="Gene3D" id="3.30.160.20">
    <property type="match status" value="1"/>
</dbReference>
<keyword evidence="5 8" id="KW-0963">Cytoplasm</keyword>
<keyword evidence="6 8" id="KW-0648">Protein biosynthesis</keyword>
<dbReference type="InterPro" id="IPR000352">
    <property type="entry name" value="Pep_chain_release_fac_I"/>
</dbReference>
<evidence type="ECO:0000256" key="6">
    <source>
        <dbReference type="ARBA" id="ARBA00022917"/>
    </source>
</evidence>
<comment type="function">
    <text evidence="1 8">Peptide chain release factor 1 directs the termination of translation in response to the peptide chain termination codons UAG and UAA.</text>
</comment>
<dbReference type="HAMAP" id="MF_00093">
    <property type="entry name" value="Rel_fac_1"/>
    <property type="match status" value="1"/>
</dbReference>
<dbReference type="PANTHER" id="PTHR43804">
    <property type="entry name" value="LD18447P"/>
    <property type="match status" value="1"/>
</dbReference>
<dbReference type="SMART" id="SM00937">
    <property type="entry name" value="PCRF"/>
    <property type="match status" value="1"/>
</dbReference>
<dbReference type="AlphaFoldDB" id="A0AAE2JSQ5"/>
<evidence type="ECO:0000313" key="12">
    <source>
        <dbReference type="Proteomes" id="UP000033624"/>
    </source>
</evidence>
<dbReference type="Proteomes" id="UP000033624">
    <property type="component" value="Unassembled WGS sequence"/>
</dbReference>
<dbReference type="FunFam" id="3.30.70.1660:FF:000004">
    <property type="entry name" value="Peptide chain release factor 1"/>
    <property type="match status" value="1"/>
</dbReference>
<dbReference type="GO" id="GO:0005829">
    <property type="term" value="C:cytosol"/>
    <property type="evidence" value="ECO:0007669"/>
    <property type="project" value="UniProtKB-ARBA"/>
</dbReference>
<accession>A0AAE2JSQ5</accession>
<dbReference type="PANTHER" id="PTHR43804:SF7">
    <property type="entry name" value="LD18447P"/>
    <property type="match status" value="1"/>
</dbReference>
<dbReference type="FunFam" id="3.30.70.1660:FF:000002">
    <property type="entry name" value="Peptide chain release factor 1"/>
    <property type="match status" value="1"/>
</dbReference>
<evidence type="ECO:0000256" key="2">
    <source>
        <dbReference type="ARBA" id="ARBA00004496"/>
    </source>
</evidence>
<feature type="coiled-coil region" evidence="9">
    <location>
        <begin position="6"/>
        <end position="98"/>
    </location>
</feature>
<evidence type="ECO:0000256" key="8">
    <source>
        <dbReference type="HAMAP-Rule" id="MF_00093"/>
    </source>
</evidence>
<comment type="caution">
    <text evidence="11">The sequence shown here is derived from an EMBL/GenBank/DDBJ whole genome shotgun (WGS) entry which is preliminary data.</text>
</comment>
<dbReference type="KEGG" id="mmyi:mycmycITA_00167"/>
<evidence type="ECO:0000259" key="10">
    <source>
        <dbReference type="PROSITE" id="PS00745"/>
    </source>
</evidence>
<evidence type="ECO:0000256" key="4">
    <source>
        <dbReference type="ARBA" id="ARBA00022481"/>
    </source>
</evidence>
<name>A0AAE2JSQ5_MYCMY</name>
<dbReference type="PROSITE" id="PS00745">
    <property type="entry name" value="RF_PROK_I"/>
    <property type="match status" value="1"/>
</dbReference>
<proteinExistence type="inferred from homology"/>
<dbReference type="NCBIfam" id="TIGR00019">
    <property type="entry name" value="prfA"/>
    <property type="match status" value="1"/>
</dbReference>
<dbReference type="FunFam" id="3.30.160.20:FF:000004">
    <property type="entry name" value="Peptide chain release factor 1"/>
    <property type="match status" value="1"/>
</dbReference>
<feature type="domain" description="Prokaryotic-type class I peptide chain release factors" evidence="10">
    <location>
        <begin position="230"/>
        <end position="246"/>
    </location>
</feature>
<gene>
    <name evidence="8 11" type="primary">prfA</name>
    <name evidence="11" type="ORF">TS59_0172</name>
</gene>
<dbReference type="Gene3D" id="6.10.140.1950">
    <property type="match status" value="1"/>
</dbReference>
<keyword evidence="4 8" id="KW-0488">Methylation</keyword>
<dbReference type="Pfam" id="PF00472">
    <property type="entry name" value="RF-1"/>
    <property type="match status" value="1"/>
</dbReference>
<dbReference type="GO" id="GO:0016149">
    <property type="term" value="F:translation release factor activity, codon specific"/>
    <property type="evidence" value="ECO:0007669"/>
    <property type="project" value="UniProtKB-UniRule"/>
</dbReference>
<evidence type="ECO:0000256" key="5">
    <source>
        <dbReference type="ARBA" id="ARBA00022490"/>
    </source>
</evidence>
<comment type="PTM">
    <text evidence="8">Methylated by PrmC. Methylation increases the termination efficiency of RF1.</text>
</comment>
<comment type="subcellular location">
    <subcellularLocation>
        <location evidence="2 8">Cytoplasm</location>
    </subcellularLocation>
</comment>
<reference evidence="11 12" key="1">
    <citation type="submission" date="2015-02" db="EMBL/GenBank/DDBJ databases">
        <title>Mycoplasma mycoides subsp. mycoides strain:B237 Genome sequencing.</title>
        <authorList>
            <person name="Fischer A."/>
            <person name="Santana-Cruz I."/>
            <person name="Schieck E."/>
            <person name="Gourle H."/>
            <person name="Lambert M."/>
            <person name="Nadendla S."/>
            <person name="Miller R.A."/>
            <person name="Weber J."/>
            <person name="Bongcam-Rudloff E."/>
            <person name="Vashee S."/>
            <person name="Frey J."/>
            <person name="Jores J."/>
        </authorList>
    </citation>
    <scope>NUCLEOTIDE SEQUENCE [LARGE SCALE GENOMIC DNA]</scope>
    <source>
        <strain evidence="11 12">B237</strain>
    </source>
</reference>
<feature type="modified residue" description="N5-methylglutamine" evidence="8">
    <location>
        <position position="237"/>
    </location>
</feature>
<evidence type="ECO:0000256" key="7">
    <source>
        <dbReference type="ARBA" id="ARBA00050039"/>
    </source>
</evidence>
<dbReference type="InterPro" id="IPR045853">
    <property type="entry name" value="Pep_chain_release_fac_I_sf"/>
</dbReference>
<evidence type="ECO:0000313" key="11">
    <source>
        <dbReference type="EMBL" id="KJQ45634.1"/>
    </source>
</evidence>
<evidence type="ECO:0000256" key="1">
    <source>
        <dbReference type="ARBA" id="ARBA00002986"/>
    </source>
</evidence>
<dbReference type="InterPro" id="IPR005139">
    <property type="entry name" value="PCRF"/>
</dbReference>
<dbReference type="SMR" id="A0AAE2JSQ5"/>
<dbReference type="NCBIfam" id="NF001859">
    <property type="entry name" value="PRK00591.1"/>
    <property type="match status" value="1"/>
</dbReference>
<keyword evidence="9" id="KW-0175">Coiled coil</keyword>
<dbReference type="SUPFAM" id="SSF75620">
    <property type="entry name" value="Release factor"/>
    <property type="match status" value="1"/>
</dbReference>
<dbReference type="EMBL" id="LAEW01000001">
    <property type="protein sequence ID" value="KJQ45634.1"/>
    <property type="molecule type" value="Genomic_DNA"/>
</dbReference>